<protein>
    <submittedName>
        <fullName evidence="2">Uncharacterized protein</fullName>
    </submittedName>
</protein>
<accession>A0A7J7F909</accession>
<dbReference type="EMBL" id="JACDTQ010000948">
    <property type="protein sequence ID" value="KAF5924562.1"/>
    <property type="molecule type" value="Genomic_DNA"/>
</dbReference>
<feature type="region of interest" description="Disordered" evidence="1">
    <location>
        <begin position="18"/>
        <end position="71"/>
    </location>
</feature>
<proteinExistence type="predicted"/>
<keyword evidence="3" id="KW-1185">Reference proteome</keyword>
<comment type="caution">
    <text evidence="2">The sequence shown here is derived from an EMBL/GenBank/DDBJ whole genome shotgun (WGS) entry which is preliminary data.</text>
</comment>
<gene>
    <name evidence="2" type="ORF">HPG69_004434</name>
</gene>
<reference evidence="2 3" key="1">
    <citation type="journal article" date="2020" name="Mol. Biol. Evol.">
        <title>Interspecific Gene Flow and the Evolution of Specialization in Black and White Rhinoceros.</title>
        <authorList>
            <person name="Moodley Y."/>
            <person name="Westbury M.V."/>
            <person name="Russo I.M."/>
            <person name="Gopalakrishnan S."/>
            <person name="Rakotoarivelo A."/>
            <person name="Olsen R.A."/>
            <person name="Prost S."/>
            <person name="Tunstall T."/>
            <person name="Ryder O.A."/>
            <person name="Dalen L."/>
            <person name="Bruford M.W."/>
        </authorList>
    </citation>
    <scope>NUCLEOTIDE SEQUENCE [LARGE SCALE GENOMIC DNA]</scope>
    <source>
        <strain evidence="2">SBR-YM</strain>
        <tissue evidence="2">Skin</tissue>
    </source>
</reference>
<evidence type="ECO:0000313" key="2">
    <source>
        <dbReference type="EMBL" id="KAF5924562.1"/>
    </source>
</evidence>
<evidence type="ECO:0000256" key="1">
    <source>
        <dbReference type="SAM" id="MobiDB-lite"/>
    </source>
</evidence>
<name>A0A7J7F909_DICBM</name>
<dbReference type="AlphaFoldDB" id="A0A7J7F909"/>
<sequence>MRVKPQGLVVTSSAVCSSPDYLREPKGRPAAPEGGSAHLTGSLPYTRGRRQQLPTSLGQRAGEPASSGAAD</sequence>
<dbReference type="Proteomes" id="UP000551758">
    <property type="component" value="Unassembled WGS sequence"/>
</dbReference>
<organism evidence="2 3">
    <name type="scientific">Diceros bicornis minor</name>
    <name type="common">South-central black rhinoceros</name>
    <dbReference type="NCBI Taxonomy" id="77932"/>
    <lineage>
        <taxon>Eukaryota</taxon>
        <taxon>Metazoa</taxon>
        <taxon>Chordata</taxon>
        <taxon>Craniata</taxon>
        <taxon>Vertebrata</taxon>
        <taxon>Euteleostomi</taxon>
        <taxon>Mammalia</taxon>
        <taxon>Eutheria</taxon>
        <taxon>Laurasiatheria</taxon>
        <taxon>Perissodactyla</taxon>
        <taxon>Rhinocerotidae</taxon>
        <taxon>Diceros</taxon>
    </lineage>
</organism>
<evidence type="ECO:0000313" key="3">
    <source>
        <dbReference type="Proteomes" id="UP000551758"/>
    </source>
</evidence>